<accession>A0A0F9LUU4</accession>
<feature type="domain" description="TSCPD" evidence="6">
    <location>
        <begin position="15"/>
        <end position="123"/>
    </location>
</feature>
<comment type="caution">
    <text evidence="7">The sequence shown here is derived from an EMBL/GenBank/DDBJ whole genome shotgun (WGS) entry which is preliminary data.</text>
</comment>
<evidence type="ECO:0000256" key="3">
    <source>
        <dbReference type="ARBA" id="ARBA00022634"/>
    </source>
</evidence>
<dbReference type="InterPro" id="IPR024434">
    <property type="entry name" value="TSCPD_dom"/>
</dbReference>
<evidence type="ECO:0000256" key="5">
    <source>
        <dbReference type="ARBA" id="ARBA00047754"/>
    </source>
</evidence>
<gene>
    <name evidence="7" type="ORF">LCGC14_1153190</name>
</gene>
<keyword evidence="4" id="KW-0547">Nucleotide-binding</keyword>
<dbReference type="GO" id="GO:0071897">
    <property type="term" value="P:DNA biosynthetic process"/>
    <property type="evidence" value="ECO:0007669"/>
    <property type="project" value="UniProtKB-KW"/>
</dbReference>
<keyword evidence="3" id="KW-0237">DNA synthesis</keyword>
<protein>
    <recommendedName>
        <fullName evidence="2">ribonucleoside-diphosphate reductase</fullName>
        <ecNumber evidence="2">1.17.4.1</ecNumber>
    </recommendedName>
</protein>
<dbReference type="AlphaFoldDB" id="A0A0F9LUU4"/>
<dbReference type="GO" id="GO:0004748">
    <property type="term" value="F:ribonucleoside-diphosphate reductase activity, thioredoxin disulfide as acceptor"/>
    <property type="evidence" value="ECO:0007669"/>
    <property type="project" value="UniProtKB-EC"/>
</dbReference>
<evidence type="ECO:0000256" key="4">
    <source>
        <dbReference type="ARBA" id="ARBA00022741"/>
    </source>
</evidence>
<name>A0A0F9LUU4_9ZZZZ</name>
<organism evidence="7">
    <name type="scientific">marine sediment metagenome</name>
    <dbReference type="NCBI Taxonomy" id="412755"/>
    <lineage>
        <taxon>unclassified sequences</taxon>
        <taxon>metagenomes</taxon>
        <taxon>ecological metagenomes</taxon>
    </lineage>
</organism>
<evidence type="ECO:0000259" key="6">
    <source>
        <dbReference type="Pfam" id="PF12637"/>
    </source>
</evidence>
<evidence type="ECO:0000313" key="7">
    <source>
        <dbReference type="EMBL" id="KKM98909.1"/>
    </source>
</evidence>
<proteinExistence type="inferred from homology"/>
<dbReference type="EMBL" id="LAZR01005561">
    <property type="protein sequence ID" value="KKM98909.1"/>
    <property type="molecule type" value="Genomic_DNA"/>
</dbReference>
<comment type="similarity">
    <text evidence="1">Belongs to the ribonucleoside diphosphate reductase class-2 family.</text>
</comment>
<evidence type="ECO:0000256" key="2">
    <source>
        <dbReference type="ARBA" id="ARBA00012274"/>
    </source>
</evidence>
<comment type="catalytic activity">
    <reaction evidence="5">
        <text>a 2'-deoxyribonucleoside 5'-diphosphate + [thioredoxin]-disulfide + H2O = a ribonucleoside 5'-diphosphate + [thioredoxin]-dithiol</text>
        <dbReference type="Rhea" id="RHEA:23252"/>
        <dbReference type="Rhea" id="RHEA-COMP:10698"/>
        <dbReference type="Rhea" id="RHEA-COMP:10700"/>
        <dbReference type="ChEBI" id="CHEBI:15377"/>
        <dbReference type="ChEBI" id="CHEBI:29950"/>
        <dbReference type="ChEBI" id="CHEBI:50058"/>
        <dbReference type="ChEBI" id="CHEBI:57930"/>
        <dbReference type="ChEBI" id="CHEBI:73316"/>
        <dbReference type="EC" id="1.17.4.1"/>
    </reaction>
</comment>
<reference evidence="7" key="1">
    <citation type="journal article" date="2015" name="Nature">
        <title>Complex archaea that bridge the gap between prokaryotes and eukaryotes.</title>
        <authorList>
            <person name="Spang A."/>
            <person name="Saw J.H."/>
            <person name="Jorgensen S.L."/>
            <person name="Zaremba-Niedzwiedzka K."/>
            <person name="Martijn J."/>
            <person name="Lind A.E."/>
            <person name="van Eijk R."/>
            <person name="Schleper C."/>
            <person name="Guy L."/>
            <person name="Ettema T.J."/>
        </authorList>
    </citation>
    <scope>NUCLEOTIDE SEQUENCE</scope>
</reference>
<dbReference type="EC" id="1.17.4.1" evidence="2"/>
<dbReference type="Pfam" id="PF12637">
    <property type="entry name" value="TSCPD"/>
    <property type="match status" value="1"/>
</dbReference>
<dbReference type="GO" id="GO:0000166">
    <property type="term" value="F:nucleotide binding"/>
    <property type="evidence" value="ECO:0007669"/>
    <property type="project" value="UniProtKB-KW"/>
</dbReference>
<sequence>MPRKRKPPIRKRLPATRQSVTHKVTITDPIAGAIDVYIIVGFYVDGSPGELFLKVGKWGSTLHGLLDVIGIETSLLLQFGVPLHQIAAKLRGMKFVPEGATDNPDIASCLSLVDYIFTWLEREYVT</sequence>
<evidence type="ECO:0000256" key="1">
    <source>
        <dbReference type="ARBA" id="ARBA00007405"/>
    </source>
</evidence>